<name>A0ABV5EJD6_9ACTN</name>
<keyword evidence="2" id="KW-0812">Transmembrane</keyword>
<proteinExistence type="predicted"/>
<evidence type="ECO:0008006" key="5">
    <source>
        <dbReference type="Google" id="ProtNLM"/>
    </source>
</evidence>
<organism evidence="3 4">
    <name type="scientific">Streptomyces broussonetiae</name>
    <dbReference type="NCBI Taxonomy" id="2686304"/>
    <lineage>
        <taxon>Bacteria</taxon>
        <taxon>Bacillati</taxon>
        <taxon>Actinomycetota</taxon>
        <taxon>Actinomycetes</taxon>
        <taxon>Kitasatosporales</taxon>
        <taxon>Streptomycetaceae</taxon>
        <taxon>Streptomyces</taxon>
    </lineage>
</organism>
<protein>
    <recommendedName>
        <fullName evidence="5">DoxX family membrane protein</fullName>
    </recommendedName>
</protein>
<dbReference type="Proteomes" id="UP001585080">
    <property type="component" value="Unassembled WGS sequence"/>
</dbReference>
<keyword evidence="4" id="KW-1185">Reference proteome</keyword>
<keyword evidence="2" id="KW-0472">Membrane</keyword>
<evidence type="ECO:0000256" key="1">
    <source>
        <dbReference type="SAM" id="MobiDB-lite"/>
    </source>
</evidence>
<accession>A0ABV5EJD6</accession>
<evidence type="ECO:0000313" key="3">
    <source>
        <dbReference type="EMBL" id="MFB8776966.1"/>
    </source>
</evidence>
<keyword evidence="2" id="KW-1133">Transmembrane helix</keyword>
<feature type="compositionally biased region" description="Pro residues" evidence="1">
    <location>
        <begin position="148"/>
        <end position="160"/>
    </location>
</feature>
<dbReference type="EMBL" id="JAYMRP010000037">
    <property type="protein sequence ID" value="MFB8776966.1"/>
    <property type="molecule type" value="Genomic_DNA"/>
</dbReference>
<evidence type="ECO:0000256" key="2">
    <source>
        <dbReference type="SAM" id="Phobius"/>
    </source>
</evidence>
<feature type="transmembrane region" description="Helical" evidence="2">
    <location>
        <begin position="21"/>
        <end position="40"/>
    </location>
</feature>
<evidence type="ECO:0000313" key="4">
    <source>
        <dbReference type="Proteomes" id="UP001585080"/>
    </source>
</evidence>
<reference evidence="3 4" key="1">
    <citation type="submission" date="2024-01" db="EMBL/GenBank/DDBJ databases">
        <title>Genome mining of biosynthetic gene clusters to explore secondary metabolites of Streptomyces sp.</title>
        <authorList>
            <person name="Baig A."/>
            <person name="Ajitkumar Shintre N."/>
            <person name="Kumar H."/>
            <person name="Anbarasu A."/>
            <person name="Ramaiah S."/>
        </authorList>
    </citation>
    <scope>NUCLEOTIDE SEQUENCE [LARGE SCALE GENOMIC DNA]</scope>
    <source>
        <strain evidence="3 4">A57</strain>
    </source>
</reference>
<sequence length="197" mass="21135">MRIYARTVRALEQLSASLGITLLRISIGLIYVWFGAPKFVPGLSPAESLAADTTERLTFGLLSGGTASVLTGALETAIGLLLISGHALAPTLLLQLAHMAGTFTPLLLFPDRTWETYGICTLEGQYILKNLVLVAASLVIIGHSRNRPQPPPPPEDPPPCARDSAYDAGDWPWTAREQPAHAHARGPDTPPDDRNTP</sequence>
<gene>
    <name evidence="3" type="ORF">VSS16_30235</name>
</gene>
<comment type="caution">
    <text evidence="3">The sequence shown here is derived from an EMBL/GenBank/DDBJ whole genome shotgun (WGS) entry which is preliminary data.</text>
</comment>
<feature type="region of interest" description="Disordered" evidence="1">
    <location>
        <begin position="144"/>
        <end position="197"/>
    </location>
</feature>